<dbReference type="AlphaFoldDB" id="A0AAV3RPM7"/>
<evidence type="ECO:0000313" key="2">
    <source>
        <dbReference type="Proteomes" id="UP001454036"/>
    </source>
</evidence>
<organism evidence="1 2">
    <name type="scientific">Lithospermum erythrorhizon</name>
    <name type="common">Purple gromwell</name>
    <name type="synonym">Lithospermum officinale var. erythrorhizon</name>
    <dbReference type="NCBI Taxonomy" id="34254"/>
    <lineage>
        <taxon>Eukaryota</taxon>
        <taxon>Viridiplantae</taxon>
        <taxon>Streptophyta</taxon>
        <taxon>Embryophyta</taxon>
        <taxon>Tracheophyta</taxon>
        <taxon>Spermatophyta</taxon>
        <taxon>Magnoliopsida</taxon>
        <taxon>eudicotyledons</taxon>
        <taxon>Gunneridae</taxon>
        <taxon>Pentapetalae</taxon>
        <taxon>asterids</taxon>
        <taxon>lamiids</taxon>
        <taxon>Boraginales</taxon>
        <taxon>Boraginaceae</taxon>
        <taxon>Boraginoideae</taxon>
        <taxon>Lithospermeae</taxon>
        <taxon>Lithospermum</taxon>
    </lineage>
</organism>
<reference evidence="1 2" key="1">
    <citation type="submission" date="2024-01" db="EMBL/GenBank/DDBJ databases">
        <title>The complete chloroplast genome sequence of Lithospermum erythrorhizon: insights into the phylogenetic relationship among Boraginaceae species and the maternal lineages of purple gromwells.</title>
        <authorList>
            <person name="Okada T."/>
            <person name="Watanabe K."/>
        </authorList>
    </citation>
    <scope>NUCLEOTIDE SEQUENCE [LARGE SCALE GENOMIC DNA]</scope>
</reference>
<proteinExistence type="predicted"/>
<accession>A0AAV3RPM7</accession>
<name>A0AAV3RPM7_LITER</name>
<dbReference type="Proteomes" id="UP001454036">
    <property type="component" value="Unassembled WGS sequence"/>
</dbReference>
<protein>
    <submittedName>
        <fullName evidence="1">Uncharacterized protein</fullName>
    </submittedName>
</protein>
<gene>
    <name evidence="1" type="ORF">LIER_30464</name>
</gene>
<sequence>MSSCENCAAGGFVGGTNGCFSDGFGISTCTLLLSSVSCKYICILSNLIGIPHKRHHLTCHHYAWDILGLSHAVVEVNQIWTSYHCSLASRDSSWRDYSLGLMPEDLQISNDVSQVQRLIYLDRR</sequence>
<evidence type="ECO:0000313" key="1">
    <source>
        <dbReference type="EMBL" id="GAA0182960.1"/>
    </source>
</evidence>
<comment type="caution">
    <text evidence="1">The sequence shown here is derived from an EMBL/GenBank/DDBJ whole genome shotgun (WGS) entry which is preliminary data.</text>
</comment>
<dbReference type="EMBL" id="BAABME010010921">
    <property type="protein sequence ID" value="GAA0182960.1"/>
    <property type="molecule type" value="Genomic_DNA"/>
</dbReference>
<keyword evidence="2" id="KW-1185">Reference proteome</keyword>